<keyword evidence="2" id="KW-0547">Nucleotide-binding</keyword>
<name>A0ABS8BGY7_9NEIS</name>
<evidence type="ECO:0000259" key="1">
    <source>
        <dbReference type="Pfam" id="PF13521"/>
    </source>
</evidence>
<accession>A0ABS8BGY7</accession>
<dbReference type="InterPro" id="IPR027417">
    <property type="entry name" value="P-loop_NTPase"/>
</dbReference>
<dbReference type="Gene3D" id="3.40.50.300">
    <property type="entry name" value="P-loop containing nucleotide triphosphate hydrolases"/>
    <property type="match status" value="1"/>
</dbReference>
<dbReference type="PANTHER" id="PTHR37512">
    <property type="entry name" value="TRIFUNCTIONAL NAD BIOSYNTHESIS/REGULATOR PROTEIN NADR"/>
    <property type="match status" value="1"/>
</dbReference>
<proteinExistence type="predicted"/>
<dbReference type="RefSeq" id="WP_226762795.1">
    <property type="nucleotide sequence ID" value="NZ_JAJAWG010000001.1"/>
</dbReference>
<dbReference type="InterPro" id="IPR052735">
    <property type="entry name" value="NAD_biosynth-regulator"/>
</dbReference>
<feature type="domain" description="NadR/Ttd14 AAA" evidence="1">
    <location>
        <begin position="3"/>
        <end position="157"/>
    </location>
</feature>
<dbReference type="GO" id="GO:0005524">
    <property type="term" value="F:ATP binding"/>
    <property type="evidence" value="ECO:0007669"/>
    <property type="project" value="UniProtKB-KW"/>
</dbReference>
<comment type="caution">
    <text evidence="2">The sequence shown here is derived from an EMBL/GenBank/DDBJ whole genome shotgun (WGS) entry which is preliminary data.</text>
</comment>
<sequence>MMRIAIVGPESCGKSTLGKALADYFQCGYVAEYAREYFAIHPHQHYDIHDVISIAQTQYQQENAMATEYAHLICDTSPLVCRIWAQVKFGHCPIEIAQLESSVSYHGILLCAPDLPWQPDPLRENPENRAALFDIYLQHLSAGSTPFRIVTGHGKQRLACARQQLSTMGIVL</sequence>
<keyword evidence="2" id="KW-0067">ATP-binding</keyword>
<dbReference type="PANTHER" id="PTHR37512:SF1">
    <property type="entry name" value="NADR_TTD14 AAA DOMAIN-CONTAINING PROTEIN"/>
    <property type="match status" value="1"/>
</dbReference>
<evidence type="ECO:0000313" key="3">
    <source>
        <dbReference type="Proteomes" id="UP001198034"/>
    </source>
</evidence>
<dbReference type="EMBL" id="JAJAWG010000001">
    <property type="protein sequence ID" value="MCB5194979.1"/>
    <property type="molecule type" value="Genomic_DNA"/>
</dbReference>
<dbReference type="SUPFAM" id="SSF52540">
    <property type="entry name" value="P-loop containing nucleoside triphosphate hydrolases"/>
    <property type="match status" value="1"/>
</dbReference>
<gene>
    <name evidence="2" type="ORF">LG219_01565</name>
</gene>
<organism evidence="2 3">
    <name type="scientific">Deefgea salmonis</name>
    <dbReference type="NCBI Taxonomy" id="2875502"/>
    <lineage>
        <taxon>Bacteria</taxon>
        <taxon>Pseudomonadati</taxon>
        <taxon>Pseudomonadota</taxon>
        <taxon>Betaproteobacteria</taxon>
        <taxon>Neisseriales</taxon>
        <taxon>Chitinibacteraceae</taxon>
        <taxon>Deefgea</taxon>
    </lineage>
</organism>
<dbReference type="Pfam" id="PF13521">
    <property type="entry name" value="AAA_28"/>
    <property type="match status" value="1"/>
</dbReference>
<keyword evidence="3" id="KW-1185">Reference proteome</keyword>
<dbReference type="InterPro" id="IPR038727">
    <property type="entry name" value="NadR/Ttd14_AAA_dom"/>
</dbReference>
<evidence type="ECO:0000313" key="2">
    <source>
        <dbReference type="EMBL" id="MCB5194979.1"/>
    </source>
</evidence>
<reference evidence="2 3" key="1">
    <citation type="submission" date="2021-10" db="EMBL/GenBank/DDBJ databases">
        <authorList>
            <person name="Chen M."/>
        </authorList>
    </citation>
    <scope>NUCLEOTIDE SEQUENCE [LARGE SCALE GENOMIC DNA]</scope>
    <source>
        <strain evidence="2 3">H3-26</strain>
    </source>
</reference>
<protein>
    <submittedName>
        <fullName evidence="2">ATP-binding protein</fullName>
    </submittedName>
</protein>
<dbReference type="Proteomes" id="UP001198034">
    <property type="component" value="Unassembled WGS sequence"/>
</dbReference>